<name>A0A2V5H313_ASPV1</name>
<sequence length="234" mass="26729">MARGKDSERPAKRIRVSTDERSKVTGDVITILVGPKQKAYTIHEERARASSPVIDKALTASWVEYCNRTIQFPEDEPATFEIYMHWLYFSTFAVVGYDDGSGYRPLIKAYVLGDKLLDTKFQDAVIDAIVERRYSKDLVCKYTQPSNDTINWLYSHTTSSAPIRQLFVDMLAGCRSPPLAVTVFLKELSQEFLLQLIAKLYERRATDKTPLKASDYYRQPTDPSKPTQPEDKSK</sequence>
<evidence type="ECO:0000256" key="1">
    <source>
        <dbReference type="SAM" id="MobiDB-lite"/>
    </source>
</evidence>
<evidence type="ECO:0000313" key="2">
    <source>
        <dbReference type="EMBL" id="PYI16252.1"/>
    </source>
</evidence>
<protein>
    <recommendedName>
        <fullName evidence="4">BTB domain-containing protein</fullName>
    </recommendedName>
</protein>
<keyword evidence="3" id="KW-1185">Reference proteome</keyword>
<dbReference type="STRING" id="1450538.A0A2V5H313"/>
<dbReference type="OMA" id="ICAYHIT"/>
<dbReference type="PANTHER" id="PTHR47843:SF2">
    <property type="entry name" value="BTB DOMAIN-CONTAINING PROTEIN"/>
    <property type="match status" value="1"/>
</dbReference>
<reference evidence="2 3" key="1">
    <citation type="submission" date="2018-02" db="EMBL/GenBank/DDBJ databases">
        <title>The genomes of Aspergillus section Nigri reveals drivers in fungal speciation.</title>
        <authorList>
            <consortium name="DOE Joint Genome Institute"/>
            <person name="Vesth T.C."/>
            <person name="Nybo J."/>
            <person name="Theobald S."/>
            <person name="Brandl J."/>
            <person name="Frisvad J.C."/>
            <person name="Nielsen K.F."/>
            <person name="Lyhne E.K."/>
            <person name="Kogle M.E."/>
            <person name="Kuo A."/>
            <person name="Riley R."/>
            <person name="Clum A."/>
            <person name="Nolan M."/>
            <person name="Lipzen A."/>
            <person name="Salamov A."/>
            <person name="Henrissat B."/>
            <person name="Wiebenga A."/>
            <person name="De vries R.P."/>
            <person name="Grigoriev I.V."/>
            <person name="Mortensen U.H."/>
            <person name="Andersen M.R."/>
            <person name="Baker S.E."/>
        </authorList>
    </citation>
    <scope>NUCLEOTIDE SEQUENCE [LARGE SCALE GENOMIC DNA]</scope>
    <source>
        <strain evidence="2 3">CBS 115571</strain>
    </source>
</reference>
<dbReference type="InterPro" id="IPR011333">
    <property type="entry name" value="SKP1/BTB/POZ_sf"/>
</dbReference>
<feature type="region of interest" description="Disordered" evidence="1">
    <location>
        <begin position="211"/>
        <end position="234"/>
    </location>
</feature>
<proteinExistence type="predicted"/>
<dbReference type="EMBL" id="KZ825172">
    <property type="protein sequence ID" value="PYI16252.1"/>
    <property type="molecule type" value="Genomic_DNA"/>
</dbReference>
<evidence type="ECO:0000313" key="3">
    <source>
        <dbReference type="Proteomes" id="UP000249829"/>
    </source>
</evidence>
<dbReference type="Proteomes" id="UP000249829">
    <property type="component" value="Unassembled WGS sequence"/>
</dbReference>
<dbReference type="AlphaFoldDB" id="A0A2V5H313"/>
<accession>A0A2V5H313</accession>
<gene>
    <name evidence="2" type="ORF">BO99DRAFT_391042</name>
</gene>
<evidence type="ECO:0008006" key="4">
    <source>
        <dbReference type="Google" id="ProtNLM"/>
    </source>
</evidence>
<organism evidence="2 3">
    <name type="scientific">Aspergillus violaceofuscus (strain CBS 115571)</name>
    <dbReference type="NCBI Taxonomy" id="1450538"/>
    <lineage>
        <taxon>Eukaryota</taxon>
        <taxon>Fungi</taxon>
        <taxon>Dikarya</taxon>
        <taxon>Ascomycota</taxon>
        <taxon>Pezizomycotina</taxon>
        <taxon>Eurotiomycetes</taxon>
        <taxon>Eurotiomycetidae</taxon>
        <taxon>Eurotiales</taxon>
        <taxon>Aspergillaceae</taxon>
        <taxon>Aspergillus</taxon>
    </lineage>
</organism>
<dbReference type="Gene3D" id="3.30.710.10">
    <property type="entry name" value="Potassium Channel Kv1.1, Chain A"/>
    <property type="match status" value="1"/>
</dbReference>
<dbReference type="PANTHER" id="PTHR47843">
    <property type="entry name" value="BTB DOMAIN-CONTAINING PROTEIN-RELATED"/>
    <property type="match status" value="1"/>
</dbReference>